<feature type="domain" description="Ig-like" evidence="13">
    <location>
        <begin position="5147"/>
        <end position="5229"/>
    </location>
</feature>
<feature type="region of interest" description="Disordered" evidence="12">
    <location>
        <begin position="7148"/>
        <end position="7170"/>
    </location>
</feature>
<feature type="domain" description="Ig-like" evidence="13">
    <location>
        <begin position="4469"/>
        <end position="4558"/>
    </location>
</feature>
<feature type="region of interest" description="Disordered" evidence="12">
    <location>
        <begin position="7083"/>
        <end position="7109"/>
    </location>
</feature>
<dbReference type="Pfam" id="PF07679">
    <property type="entry name" value="I-set"/>
    <property type="match status" value="61"/>
</dbReference>
<feature type="domain" description="Ig-like" evidence="13">
    <location>
        <begin position="2878"/>
        <end position="2987"/>
    </location>
</feature>
<dbReference type="InterPro" id="IPR013098">
    <property type="entry name" value="Ig_I-set"/>
</dbReference>
<dbReference type="Proteomes" id="UP000265020">
    <property type="component" value="Unassembled WGS sequence"/>
</dbReference>
<dbReference type="PANTHER" id="PTHR47633:SF13">
    <property type="entry name" value="MYOPALLADIN"/>
    <property type="match status" value="1"/>
</dbReference>
<dbReference type="InterPro" id="IPR003599">
    <property type="entry name" value="Ig_sub"/>
</dbReference>
<keyword evidence="7" id="KW-0067">ATP-binding</keyword>
<dbReference type="FunFam" id="2.60.40.10:FF:001342">
    <property type="entry name" value="titin isoform X1"/>
    <property type="match status" value="1"/>
</dbReference>
<feature type="domain" description="Ig-like" evidence="13">
    <location>
        <begin position="6057"/>
        <end position="6146"/>
    </location>
</feature>
<dbReference type="FunFam" id="2.60.40.10:FF:001272">
    <property type="entry name" value="titin isoform X1"/>
    <property type="match status" value="1"/>
</dbReference>
<feature type="region of interest" description="Disordered" evidence="12">
    <location>
        <begin position="3160"/>
        <end position="3183"/>
    </location>
</feature>
<dbReference type="FunFam" id="2.60.40.10:FF:001382">
    <property type="entry name" value="titin isoform X1"/>
    <property type="match status" value="1"/>
</dbReference>
<dbReference type="FunFam" id="2.60.40.10:FF:000714">
    <property type="entry name" value="Titin novex-3"/>
    <property type="match status" value="1"/>
</dbReference>
<feature type="domain" description="Ig-like" evidence="13">
    <location>
        <begin position="6245"/>
        <end position="6333"/>
    </location>
</feature>
<feature type="domain" description="Ig-like" evidence="13">
    <location>
        <begin position="427"/>
        <end position="512"/>
    </location>
</feature>
<sequence length="7455" mass="826579">MSTQAPTFTQPLQSVVALEGSAATFEAQVSSPVPEVSWFRDGQVLSAAALPGVQFSFSDGRAVLRIPAVNAAHSGRFSVRATNGAGQATSTAELLVTETAPPAFLQRLQSSSVSQGSQVRLSVRVSGIPTPVVKFYREGAEIQSSTDFQILQDGDLYSLLIAEAFPEDSGTYSVTATNSSGRATSTCELLVQEEVVPIKKTKTIMSTSQMETSGSRVERKMEASFQATTMMEMHVEGGIMTQHIAHKTPPRVPPKPTSRSPPSFVSKVTGGRQQSPSPVRHVKGPTPAPVKQEDYVAEGYTSMTSMTSMSSMSSSTQMHMEKQWEHHVAGGREGLKNLTVTEGESVTLECQISSQPTPVIMWFREDYKIESSIDFQLSYESGFARMTIREAFAEDSGRFTCTATNEAGTISTSCYLLVKSAGESAAPFFIKKPVPQKLVEGGSVVFECQIAGNPKPHIIWKKSGVPLTTGYYKVAYKKDTGECRLEISMTFADDAGEYSVFAKNPLGEASASAILLDEQYEAYMKQQDVTYKTEVTTTVIQEPPPVVTQYEFEQRRVTTPMSFVSETEFMISAFEERIIQEIEIRILRISYRELVTEDGELMVTVAEDQALQPAFETPVKNYRIMEGMGVTFHCRVSGTPLPKIVWYKDGQRIRPGGRYQMEVLQDGRASLRMSVVQPEDEGVYTAFASNMKGNAVSSGKLYVEPSGGVTPPRYTPQPSMQRISASPRSLSRSPGRSSSRSPGRSPARRLEETDEAHLDRLYKPVFVLKPSSIKCSEGQTTRFDLKVVGRPMPETYWFHNQQIVNDFTHKIVIKEDGTQSLIIVPAVPKDSGEWTVVAQNRAGRTSVSVTLSVERESVSRPQFVEKLKNITVRQGTLVELAVKAIGNPLPDIVWLKNSDIISPQKHPHIIEGIKGEAKFQIPSAAGSDSAWYTATAINKAGRDTTRCRVNVEVDHAAPQIERKLIIPKGTYKAKEIAAPELEPLHMRYGQEQWEEGDLYDKEKQQKPVFKKKLTSIRMKRFGPAHFECRLTPIGDPTMVVEWLHDGKPLAAANRLRMVNEFGYCSLDYEVAYARDSGVITCRATNKFGVDQTSATLIVKDEKGLVEESQLPEGRKGAYRMDEIERFAHEGGPAGVSLDEESEKTKPDIVLLPEPARVLEGDIARFRCRVTGYPAPKVNWYLNGQLIRKSKRYRLRYDGIYYLEIVDVKSYDSGEVRVVADNPLGTTEHTVKLEIQQREDFRSVLRRAPEPKAAEVSHDSGKIGFDIVKVDRPSEVPQDREVVMLRKAQRIVHEKTSEESDELKSKFKRRTEEGFYESISAVEFKSRKRDDSYEDLLKKTKDELLHHMKEVEEAERRRLEEQGNITIPTIKPERIQLSPSMEAPHILERIASQTVSPKDEVHFRVRVVGRPEPECQWFKNGVLLEKSERVYWYWPEDNVCELVILDVTAEDSASIMVKAINVAGESSSHAFLLVQKTAISFTQNLADVNANEKDTMVTFECETNEPFVKVKWLKNNDEIFSGDKYRMHSDRKVHFLSVLMIEMSDDAEYSCVVIDDENIRTSARLQVEAALELIKPLESIEVPESYAGEFEVEVSREDAEGTWFFGEKELSPSSKYVISSRRGRHTLAVKDVRKEDQGKYTFVCGDLSTSAALKMKRPVTLMQPLTDLTICEGDIAQLEVRFSQENVEGNWLKNGQAISASDRVHIVIDKHVHKLLVENVSREDTASYSFIVPTHDISTSCKLNVQIDIVVPLKDVSSTEGTKAVLESKISAQDISSVKWYHNDKLLMPSDRVQAVAKGAKQRLVFTRTFASDEGRYKLVVGKVETSCNLTVEVQIVKHMEDKVCSESQNVTFSVEVSHPGIDPLWTFRNQQLKAGAKYKIESKGTSHSLVVFDTMKDEEGQYMFHAGEKTSSAQLTVSGAITRPLQDVAVAESQTAEFECEVANADAEGKWLKDGQPVDFNDNTVSEVNGAVRRLVIVITRPQDVGEYTYQVANSKTSANLKVEVKIRKTLRNQTVTETQEAMFSLELTHPDVKGSQWIRNGVELQNSDKFEIISEGTIQTLKVKDCNTQDETVYSFKLGKLSANARLNVEIKIVKKIKDVKSLLDGTASFELSLSHDNVPVKWMFKGVELKSSEKCKILSERKAHKLILQNVDSSNAGEYTAVVGHLQCSALCVTKPMKSVEVPETQVATFECEVSHFNVPSTWLKDGVEIEMSEKFRIVVQGKLHQLTIMNTSREDSAEYTFICGNDRVSATLTVNVLITSMLNDLNAQERDTITFEVTVNYEGISYKWLKNGVEVKSSERCQVRSKQLTHSLTIRNVHFGDGGEYQFVAGSAASSANLFVERVIEFTKKIKDIKITEKKKAVFECEVSEPNIQVIWMKNGQELDVSEEYVVQAEKYVHRLMIQTVRMSDAGEYSVVAGSSVSKAHLTVEGRDVRIAEPAEREITVLEKHRATFEFEVNEDDVEGRWLKNGVEIQFSVEERFSYVAIRKMHRLTISETYRSDAGEYTFIAGKNRSTMNLRVNPEPPQVLRHMEPQSVEAGKPARFSVEVSGVPQPQVSWYKNSQALSPGFKCKFLHDGNEHTLLLIEVFPEDAAIYNCEAKNDYGTATSTATLNVESEVVSPDSAAPISPPVIVSPISDTSAREGEPAHFQCRVRGDVKISWFHKEKEIKQSDFFRMSQFDDSCQLEISRVYQEDEGEYTCVATNNAGKVFCSATLTLDTLVREQIEATVEEEVKSSSTTITTVEEREETFYTGVQLPQKSKTLELKPEPKRYSSTLEKKKEKPVFLSQLSPAAIASGETARLTVKVSGFPKPIVQWSHNGRVIKSSSVYRMVEEKEEYTLVITKVTSEYEGEYSCTATNRFGQTTCTTYLEVKKPDISQAERWVEKMFKVTGQPPTFIVQIQPVRCSEGGEVYFNYKATGDPVPDVKWFKGAFQIQPSRNCIMVANPDGSGLLNIKTAKQEDSGLYTCKASNQFGEATCGAELVVFKESTKDEQLTIVQKKASKVSVSEQATESRLYQVSLPGQDRTRSDQMVYTIGTEDRKIIPSEQVSSLGEVNISAATIHREMLTQQAAVLQTHEVEERVSLVSTHPPQSSAVPGKQLHMAAFTSSVEESQGLTEQHCDRLQSPEVIELQLAREKQSKLMSAVAEELTPLSTVSTEPLHDRQPAKVQASSEPKQLVSGYQVESQLSIMREQSEDIPGQQQEKGYRVKEGDKILYSAQSAEKQPLEEGHTVELATADTAVESTSKKEPSRPILASVSESKQTFSKETEFSLQMPAEEAAQFSKDKILKAALNAEERQVLQADPTQELPCMESTVTIQSKVESGKVLHLQVITDQDLLPSEKSFSCEKPEHEQAETRTSPTLLHTVSQDEQRTVICEDSSEFEAKATSTAIQPQKEAPTLLHLQSTQPVEVLPKEDLLTAEKPDQQVATQKQEKSRSHAAMSEERRELTANYIAELDLSVSGVQSKCRTEPKPHNILQVSYQPMQLPKETPITVDFKHQRALVQKEDRWNVMNVTSVADSQVLEEGHAENLSGVDTFKCQTTVEPKMPTEPVQIEEKEISTESSISLEAAEQDFAVQIQEGQSIRQSIVMDEKQVLTGEHSREICKSESTKVVVSTQPKMSLMVSESKESTILPKEMTFLIQLPKPSSLNIQRQLREALQSAVASDQPVLLADVVGRFQAVEVQEVKVQREPKRSMFTYLITTTGAPVEITLAFEGEYPQTADLRTELQAAFHSIVYQEAHVLTSERPGTMQLDKPQKAQVTSARSKQMLSTMVETVHVTEGTVDITAVKSQAAALKLESKVIDQCATAERLVAVQESKTEKSVSSKTKITTEAQMAFEQSVKVARKEVKSVMVEYKEKDEGVSLVPTALPPSFTSTEQIDVSIQQEHREEIFKEEFTVSRPEQREYPEIVMSLEDLSIEENSEVTFSTTIKHVVKVTWFFNGQLVKSGKEFKCVQDHDTYSLIINKVVKERHQGEYVCEAENEAGRTTTSSRLTVVPRPPVFRQKINPVEINVGGQAKFDCETEDAPNVTFKWYKAGIEIRQSEKYRIISSHTGSSLELLNPVKADSGEYSCKASNQHGFDSCTASLIVTMYPPVFVSKPEPMTLFVGKQAVLQCSLTGSSPMEVVWHKDNLAIMSEGNYVIKSERNKYSLQIKSLELADKGVYLCKASNSVGTATFTTDLTVIGKPIFVRTFQPTSVAVNDPLRLECQVDEDTAVTVTWTRDGKKVHLSMDCKLSFEDKVAILEIPKSKLKDSGIYVCTATNEAGSSSCEAVVTVQPPAFVRKMEPKITWKQGAAARLQCSIKGSPELHIHWFWNDIELSDGEKYKITFKNGVTCLEILNLQVTDSGGYTCEVSNNAGSESCSALVAVKPPFIRKDLQTVEAVKGEAAHLECEIGGTAPFEISWIKNKKPITGDQKYKIISQDSLSRLEIQTFESADIGDYQCVISNDVGKVTTKASAKLKPPSFSKRVESVTAVLGNAVKLQGTIKGSAPITVKWLKNSEILRDDDPNIKMVFENGIASLSLTAVAIGHAGKYSCQAENDAGQQKCEATLIVQPARVVEPAESISVTAGESATFECTVCGSPELKVKWFKDGKEMISGRKYKMTVKDNVAIMKILTAEKGDTSDYRMEVSNKVGKDQCTFSVTVLRIMPPTFTKSLKRVDGNIGNDVSMDCKVSGSQPMTIVWFKDDQQIEPGAKFQPEFKESSATLRVSRLEKADSGVYKCRATNSAGFKETSGTLYVKPPVFTEKPDNQDVIPGAKVSFRAAFTGTAPLAVKWFKEEKEVVTGGIYFIKKDASSSSLELHSVKPTDSSKYTCQVSNDAGKVDCSAVLFVKPPVFVRKLDATKLVTSGDSTRLECRVSGSPVISFKWLKDEMEIGSGPKYMISETDVEATLEILNCAVEDSGDYVCVASSEAGSDRCSSTVSVKDVGLYQCTVENEVGKSTCECKVTLKPPSFVKKLENLSSLVGCDVSLQCTLKGTEPIAVSWLKDNHELKAMENVHVSYENQTALLQISGLQSQNGGKYSCQAQNQAGSQTCSAVLTVKEPAKITEEAKSISVTQGDPATMEVRFSGTKTLKARWLRAGKELASGQRFKIQSTDTSSVLKILKTEKSDIGEFTFEISNDVGQSSCEATLTVLQIIPPSFTRKLKQTEGIKGSFAHLECLVSGSLPITIQWFKDEKEIQVDEKNKCTFFENVACLEVLDLHLKDGGGYTCIAKNKAGTVQCSAILLVKPPCILEKPESMNVLPGSKVQFNVLLSGTPPLTIKWFKNKKEILSSANCSVMKDNTSTSLELFFAKSSDSGDYVCEIQNDVGSTSCQATLFVKPPKFTQTPARVSVVRPGQNKMFECQVTGTPEIDIYWFKEGSEISAGDRYKMAFVNSVATLEVCAAEIKDGGLYYCEARNEAGSESCSMELKVKPPSFIKDLSLVDVVKGSTACFECQVAGTGPFDITWHKDGKEIKPSAKHGFSQMNDTLTLEIHRCDGVDVGEYQCTVANEVGSCTCKTTLSLKPPTFTRRIEDSVTVLGKGAEFQCVVVGSPTLSVQWQKDDSWILEDPNIEKSFENNIATLKIATCEATQAGRYTCQVVNEAGQDKCFATLTVQPPQILEKPEEIKVTVGDPVSLDCKVKGSPELKVKWMKDGKELQSIRQHKLIFENNISSLKIQAAQTADEGEYMFEVSNHISSCSCKVKVVVSQVIPPSFIKPLVDMQEILGSFVQICCKISGSLPISVEWQKDGSKVSSGVKHKLIQQDNSVSVEIEQLERSDAGLYSCKLTNAAGSCECSGSLRVKPPSFVVLPESQAALPNAMVRFKSTFTGTPPFAVKWFKDDTELMTGPTCFMGVDDMSCFLELYSVAITQSGVYSCQVSNDAFVLKLPATKFVKRGEPLHLECKVRGSSPLKTTWYKHDTKVSDGGNYRMSFVDSVAVLEVVSCSFDDDGVYTCEAQNDAGIVSCSTTLSVKPPAFVKVPSPVEGLKGKDLSLYCEMSGSVPLQIAWLKDRKPLMESRKYKMVSEGSSATLHVIGIEPSDAGEYECKVSNSVGSDSCHTAVKLRPPSFVEKLSNMTVMLGEEVTLMATVKGSEPITVSWVQDKDHILRDSDNRKITFENNRVALTVFKADAAVAGRYTCTLRNDAGSVDCFANLTVLPAKIVDKPETLSVTAGNMAALEVKVCGTPELVPKWFKDGMELATGRKYKISFSQMISSLNVLSTEKLDSGEYTFQVMNQVGKDLSKINLTVLKTVPPTFTRKLKDCKMTVGEAADLECKVSGSPPFIISWYHNDEEIQTGPNCELSFSDNSCTLRMPTLKLSDSGAYRCKAVNEAGYSETSATLTVNPPSFVVPPQPMEAMPGSNVTFSGIVKGSAPLTLKWFRGTKEILQGKDCTFSLKDNQVTLELQNVSPSHAGEYTCQIINDAGKESCAVNLTVKPASFSKKLKDVSVEKGKPLTLECSYTGTPKITVSWFKDGQQIFASYKYNITTTESSCILECLSTDDKEAAGTYTCQVSNDAGKDTSEAVVSILPPYFVEPLEPMEVTAGDAVCLKCQVAGTPEIKVSWFKADGKVRSSPTCRLEYSKGMACLKLSKATKAEIGEYTCKAENKIGSASSTCRLNVLAKTPPSFPKKITSLQETEGQAVRFECRVAGSSPIEVSWLKDGKPLTEGSEFSMLYDDNTAVLQIGCGEMRHSGEYTCVATNSVGSASCRAKLTIQPRYPPVFDRKLSPREATVGDSIEMECHMTGSAPIKVTWSKDHKDIRSGGNYKISCVDNTAQLTILKADKADTGKYFCHASNDMGKDSCSTDITVKRKNPPVFTKKPSEHMEDMEGKLVKIEGRVTGSQPMSVTWFKDDEEIKSSDKYDISFKSNVAVLCIKSSQLTDSGRYSCQASNEAGRASSKKPPVFDVPLKPVTVDEGDKLSLRCHVCGSAPLKVQWMKDRKELSSAGSIRLSFSDGTASLEIGSASKHDAGDYLCKATNEAGAEFCKAKVTVKMDNLYFIEEPKSTHVTEGTATFIAKVGGEPIPSVKWMKGKWRQLTHGGRIAIVQKGQEAQLEIREVTKSDSGQYRCVASNTHGEIECSADMHVDAKKEAPQVEGDLRAKLKRTPSKQKSPQEEKDIDIVELLRNVDPKEYEKYARMYGITDYRGLLQAIEQLKKERGEESGRPQEMERGDRESDEDMARLVADLQKRMERTEPVTVVKDISNQSVFTDDEAEFECEIKINYPEISLSWYKGTQKLDTSDKYDISIRGDRHLLKIKKCQPSDQGNYRVVCGPHISSAKLSITEVEKHLQDTSGKEGQSCTLSCQLSVPNVEAQWFKNGKKLEMKGRYSSEVKHKVQKLLIKDLKSEDRGRYSCRYQHLESSADLKVEEQIHFTKRIHNVEVNERQSATFECEVSFDNAIVSWYKDTWELRECTKYNFRSEGRRHFMVIRNVTIEDEVYSVIVRLEPRGEAKSTAELYLSGK</sequence>
<feature type="domain" description="Ig-like" evidence="13">
    <location>
        <begin position="102"/>
        <end position="190"/>
    </location>
</feature>
<feature type="domain" description="Ig-like" evidence="13">
    <location>
        <begin position="4749"/>
        <end position="4837"/>
    </location>
</feature>
<feature type="domain" description="Ig-like" evidence="13">
    <location>
        <begin position="5795"/>
        <end position="5871"/>
    </location>
</feature>
<feature type="domain" description="Ig-like" evidence="13">
    <location>
        <begin position="4561"/>
        <end position="4650"/>
    </location>
</feature>
<evidence type="ECO:0000313" key="15">
    <source>
        <dbReference type="Proteomes" id="UP000265020"/>
    </source>
</evidence>
<feature type="domain" description="Ig-like" evidence="13">
    <location>
        <begin position="1476"/>
        <end position="1565"/>
    </location>
</feature>
<feature type="domain" description="Ig-like" evidence="13">
    <location>
        <begin position="5608"/>
        <end position="5698"/>
    </location>
</feature>
<feature type="domain" description="Ig-like" evidence="13">
    <location>
        <begin position="5965"/>
        <end position="6053"/>
    </location>
</feature>
<feature type="region of interest" description="Disordered" evidence="12">
    <location>
        <begin position="3424"/>
        <end position="3448"/>
    </location>
</feature>
<dbReference type="GO" id="GO:0045214">
    <property type="term" value="P:sarcomere organization"/>
    <property type="evidence" value="ECO:0007669"/>
    <property type="project" value="UniProtKB-ARBA"/>
</dbReference>
<comment type="subcellular location">
    <subcellularLocation>
        <location evidence="2">Cytoplasm</location>
    </subcellularLocation>
    <subcellularLocation>
        <location evidence="1">Nucleus</location>
    </subcellularLocation>
</comment>
<dbReference type="InterPro" id="IPR013783">
    <property type="entry name" value="Ig-like_fold"/>
</dbReference>
<feature type="domain" description="Ig-like" evidence="13">
    <location>
        <begin position="4284"/>
        <end position="4373"/>
    </location>
</feature>
<dbReference type="FunFam" id="2.60.40.10:FF:000425">
    <property type="entry name" value="Myosin light chain kinase"/>
    <property type="match status" value="2"/>
</dbReference>
<dbReference type="SUPFAM" id="SSF48726">
    <property type="entry name" value="Immunoglobulin"/>
    <property type="match status" value="63"/>
</dbReference>
<dbReference type="SMART" id="SM00408">
    <property type="entry name" value="IGc2"/>
    <property type="match status" value="51"/>
</dbReference>
<keyword evidence="8" id="KW-0175">Coiled coil</keyword>
<dbReference type="GO" id="GO:0031430">
    <property type="term" value="C:M band"/>
    <property type="evidence" value="ECO:0007669"/>
    <property type="project" value="UniProtKB-ARBA"/>
</dbReference>
<dbReference type="Gene3D" id="2.60.40.10">
    <property type="entry name" value="Immunoglobulins"/>
    <property type="match status" value="63"/>
</dbReference>
<feature type="domain" description="Ig-like" evidence="13">
    <location>
        <begin position="2344"/>
        <end position="2430"/>
    </location>
</feature>
<feature type="domain" description="Ig-like" evidence="13">
    <location>
        <begin position="3912"/>
        <end position="3999"/>
    </location>
</feature>
<feature type="domain" description="Ig-like" evidence="13">
    <location>
        <begin position="2632"/>
        <end position="2719"/>
    </location>
</feature>
<evidence type="ECO:0000259" key="13">
    <source>
        <dbReference type="PROSITE" id="PS50835"/>
    </source>
</evidence>
<dbReference type="GO" id="GO:0005634">
    <property type="term" value="C:nucleus"/>
    <property type="evidence" value="ECO:0007669"/>
    <property type="project" value="UniProtKB-SubCell"/>
</dbReference>
<dbReference type="PROSITE" id="PS50835">
    <property type="entry name" value="IG_LIKE"/>
    <property type="match status" value="54"/>
</dbReference>
<feature type="domain" description="Ig-like" evidence="13">
    <location>
        <begin position="5331"/>
        <end position="5420"/>
    </location>
</feature>
<organism evidence="14 15">
    <name type="scientific">Cyprinodon variegatus</name>
    <name type="common">Sheepshead minnow</name>
    <dbReference type="NCBI Taxonomy" id="28743"/>
    <lineage>
        <taxon>Eukaryota</taxon>
        <taxon>Metazoa</taxon>
        <taxon>Chordata</taxon>
        <taxon>Craniata</taxon>
        <taxon>Vertebrata</taxon>
        <taxon>Euteleostomi</taxon>
        <taxon>Actinopterygii</taxon>
        <taxon>Neopterygii</taxon>
        <taxon>Teleostei</taxon>
        <taxon>Neoteleostei</taxon>
        <taxon>Acanthomorphata</taxon>
        <taxon>Ovalentaria</taxon>
        <taxon>Atherinomorphae</taxon>
        <taxon>Cyprinodontiformes</taxon>
        <taxon>Cyprinodontidae</taxon>
        <taxon>Cyprinodon</taxon>
    </lineage>
</organism>
<feature type="domain" description="Ig-like" evidence="13">
    <location>
        <begin position="4657"/>
        <end position="4745"/>
    </location>
</feature>
<feature type="domain" description="Ig-like" evidence="13">
    <location>
        <begin position="6987"/>
        <end position="7077"/>
    </location>
</feature>
<feature type="domain" description="Ig-like" evidence="13">
    <location>
        <begin position="4959"/>
        <end position="5047"/>
    </location>
</feature>
<dbReference type="FunFam" id="2.60.40.10:FF:000792">
    <property type="entry name" value="titin isoform X1"/>
    <property type="match status" value="1"/>
</dbReference>
<feature type="domain" description="Ig-like" evidence="13">
    <location>
        <begin position="1913"/>
        <end position="2006"/>
    </location>
</feature>
<feature type="domain" description="Ig-like" evidence="13">
    <location>
        <begin position="764"/>
        <end position="852"/>
    </location>
</feature>
<evidence type="ECO:0000256" key="9">
    <source>
        <dbReference type="ARBA" id="ARBA00023157"/>
    </source>
</evidence>
<dbReference type="GO" id="GO:0060298">
    <property type="term" value="P:positive regulation of sarcomere organization"/>
    <property type="evidence" value="ECO:0007669"/>
    <property type="project" value="UniProtKB-ARBA"/>
</dbReference>
<feature type="domain" description="Ig-like" evidence="13">
    <location>
        <begin position="4840"/>
        <end position="4930"/>
    </location>
</feature>
<feature type="domain" description="Ig-like" evidence="13">
    <location>
        <begin position="5239"/>
        <end position="5327"/>
    </location>
</feature>
<feature type="domain" description="Ig-like" evidence="13">
    <location>
        <begin position="340"/>
        <end position="411"/>
    </location>
</feature>
<evidence type="ECO:0000256" key="8">
    <source>
        <dbReference type="ARBA" id="ARBA00023054"/>
    </source>
</evidence>
<feature type="domain" description="Ig-like" evidence="13">
    <location>
        <begin position="6894"/>
        <end position="6983"/>
    </location>
</feature>
<feature type="domain" description="Ig-like" evidence="13">
    <location>
        <begin position="4098"/>
        <end position="4187"/>
    </location>
</feature>
<feature type="domain" description="Ig-like" evidence="13">
    <location>
        <begin position="6617"/>
        <end position="6705"/>
    </location>
</feature>
<comment type="similarity">
    <text evidence="3">Belongs to the protein kinase superfamily. CAMK Ser/Thr protein kinase family.</text>
</comment>
<evidence type="ECO:0000256" key="1">
    <source>
        <dbReference type="ARBA" id="ARBA00004123"/>
    </source>
</evidence>
<feature type="domain" description="Ig-like" evidence="13">
    <location>
        <begin position="6149"/>
        <end position="6233"/>
    </location>
</feature>
<feature type="domain" description="Ig-like" evidence="13">
    <location>
        <begin position="6521"/>
        <end position="6610"/>
    </location>
</feature>
<dbReference type="FunFam" id="2.60.40.10:FF:000800">
    <property type="entry name" value="Cardiac titin"/>
    <property type="match status" value="1"/>
</dbReference>
<dbReference type="FunFam" id="2.60.40.10:FF:000147">
    <property type="entry name" value="Myosin light chain kinase"/>
    <property type="match status" value="1"/>
</dbReference>
<feature type="domain" description="Ig-like" evidence="13">
    <location>
        <begin position="2171"/>
        <end position="2256"/>
    </location>
</feature>
<dbReference type="SMART" id="SM00409">
    <property type="entry name" value="IG"/>
    <property type="match status" value="63"/>
</dbReference>
<feature type="domain" description="Ig-like" evidence="13">
    <location>
        <begin position="1007"/>
        <end position="1097"/>
    </location>
</feature>
<keyword evidence="6" id="KW-0547">Nucleotide-binding</keyword>
<feature type="domain" description="Ig-like" evidence="13">
    <location>
        <begin position="6428"/>
        <end position="6518"/>
    </location>
</feature>
<dbReference type="GO" id="GO:0003007">
    <property type="term" value="P:heart morphogenesis"/>
    <property type="evidence" value="ECO:0007669"/>
    <property type="project" value="UniProtKB-ARBA"/>
</dbReference>
<evidence type="ECO:0000313" key="14">
    <source>
        <dbReference type="Ensembl" id="ENSCVAP00000008025.1"/>
    </source>
</evidence>
<accession>A0A3Q2FQH9</accession>
<dbReference type="GO" id="GO:0055013">
    <property type="term" value="P:cardiac muscle cell development"/>
    <property type="evidence" value="ECO:0007669"/>
    <property type="project" value="UniProtKB-ARBA"/>
</dbReference>
<dbReference type="FunFam" id="2.60.40.10:FF:000981">
    <property type="entry name" value="Titin a"/>
    <property type="match status" value="1"/>
</dbReference>
<evidence type="ECO:0000256" key="4">
    <source>
        <dbReference type="ARBA" id="ARBA00022490"/>
    </source>
</evidence>
<keyword evidence="5" id="KW-0677">Repeat</keyword>
<reference evidence="14" key="2">
    <citation type="submission" date="2025-09" db="UniProtKB">
        <authorList>
            <consortium name="Ensembl"/>
        </authorList>
    </citation>
    <scope>IDENTIFICATION</scope>
</reference>
<proteinExistence type="inferred from homology"/>
<keyword evidence="11" id="KW-0393">Immunoglobulin domain</keyword>
<feature type="compositionally biased region" description="Low complexity" evidence="12">
    <location>
        <begin position="724"/>
        <end position="745"/>
    </location>
</feature>
<evidence type="ECO:0000256" key="3">
    <source>
        <dbReference type="ARBA" id="ARBA00006692"/>
    </source>
</evidence>
<dbReference type="STRING" id="28743.ENSCVAP00000008025"/>
<dbReference type="FunFam" id="2.60.40.10:FF:000107">
    <property type="entry name" value="Myosin, light chain kinase a"/>
    <property type="match status" value="7"/>
</dbReference>
<feature type="domain" description="Ig-like" evidence="13">
    <location>
        <begin position="2528"/>
        <end position="2616"/>
    </location>
</feature>
<dbReference type="FunFam" id="2.60.40.10:FF:000659">
    <property type="entry name" value="titin isoform X1"/>
    <property type="match status" value="1"/>
</dbReference>
<feature type="domain" description="Ig-like" evidence="13">
    <location>
        <begin position="7188"/>
        <end position="7260"/>
    </location>
</feature>
<feature type="domain" description="Ig-like" evidence="13">
    <location>
        <begin position="6711"/>
        <end position="6800"/>
    </location>
</feature>
<feature type="compositionally biased region" description="Basic and acidic residues" evidence="12">
    <location>
        <begin position="3435"/>
        <end position="3448"/>
    </location>
</feature>
<dbReference type="InterPro" id="IPR007110">
    <property type="entry name" value="Ig-like_dom"/>
</dbReference>
<dbReference type="SMART" id="SM00406">
    <property type="entry name" value="IGv"/>
    <property type="match status" value="9"/>
</dbReference>
<dbReference type="PANTHER" id="PTHR47633">
    <property type="entry name" value="IMMUNOGLOBULIN"/>
    <property type="match status" value="1"/>
</dbReference>
<dbReference type="GO" id="GO:0031674">
    <property type="term" value="C:I band"/>
    <property type="evidence" value="ECO:0007669"/>
    <property type="project" value="UniProtKB-ARBA"/>
</dbReference>
<protein>
    <recommendedName>
        <fullName evidence="13">Ig-like domain-containing protein</fullName>
    </recommendedName>
</protein>
<dbReference type="FunFam" id="2.60.40.10:FF:000779">
    <property type="entry name" value="Titin b"/>
    <property type="match status" value="1"/>
</dbReference>
<feature type="domain" description="Ig-like" evidence="13">
    <location>
        <begin position="6807"/>
        <end position="6891"/>
    </location>
</feature>
<dbReference type="Ensembl" id="ENSCVAT00000002336.1">
    <property type="protein sequence ID" value="ENSCVAP00000008025.1"/>
    <property type="gene ID" value="ENSCVAG00000009990.1"/>
</dbReference>
<dbReference type="GeneTree" id="ENSGT01110000267173"/>
<dbReference type="OMA" id="SQREVYP"/>
<dbReference type="InterPro" id="IPR040849">
    <property type="entry name" value="MyBP-C_THB"/>
</dbReference>
<dbReference type="Pfam" id="PF18362">
    <property type="entry name" value="THB"/>
    <property type="match status" value="1"/>
</dbReference>
<feature type="domain" description="Ig-like" evidence="13">
    <location>
        <begin position="5516"/>
        <end position="5604"/>
    </location>
</feature>
<dbReference type="InterPro" id="IPR013106">
    <property type="entry name" value="Ig_V-set"/>
</dbReference>
<evidence type="ECO:0000256" key="12">
    <source>
        <dbReference type="SAM" id="MobiDB-lite"/>
    </source>
</evidence>
<reference evidence="14" key="1">
    <citation type="submission" date="2025-08" db="UniProtKB">
        <authorList>
            <consortium name="Ensembl"/>
        </authorList>
    </citation>
    <scope>IDENTIFICATION</scope>
</reference>
<feature type="domain" description="Ig-like" evidence="13">
    <location>
        <begin position="5051"/>
        <end position="5140"/>
    </location>
</feature>
<keyword evidence="15" id="KW-1185">Reference proteome</keyword>
<evidence type="ECO:0000256" key="6">
    <source>
        <dbReference type="ARBA" id="ARBA00022741"/>
    </source>
</evidence>
<feature type="compositionally biased region" description="Basic and acidic residues" evidence="12">
    <location>
        <begin position="7083"/>
        <end position="7093"/>
    </location>
</feature>
<dbReference type="FunFam" id="2.60.40.10:FF:000629">
    <property type="entry name" value="Titin b"/>
    <property type="match status" value="1"/>
</dbReference>
<dbReference type="FunFam" id="2.60.40.10:FF:000345">
    <property type="entry name" value="Muscle M-line assembly protein unc-89"/>
    <property type="match status" value="1"/>
</dbReference>
<dbReference type="FunFam" id="2.60.40.10:FF:000145">
    <property type="entry name" value="Myosin light chain kinase, smooth muscle"/>
    <property type="match status" value="1"/>
</dbReference>
<evidence type="ECO:0000256" key="5">
    <source>
        <dbReference type="ARBA" id="ARBA00022737"/>
    </source>
</evidence>
<dbReference type="FunFam" id="2.60.40.10:FF:001213">
    <property type="entry name" value="titin isoform X1"/>
    <property type="match status" value="2"/>
</dbReference>
<evidence type="ECO:0000256" key="2">
    <source>
        <dbReference type="ARBA" id="ARBA00004496"/>
    </source>
</evidence>
<dbReference type="FunFam" id="2.60.40.10:FF:000050">
    <property type="entry name" value="Titin isoform B"/>
    <property type="match status" value="7"/>
</dbReference>
<feature type="region of interest" description="Disordered" evidence="12">
    <location>
        <begin position="246"/>
        <end position="290"/>
    </location>
</feature>
<feature type="domain" description="Ig-like" evidence="13">
    <location>
        <begin position="6337"/>
        <end position="6425"/>
    </location>
</feature>
<dbReference type="InterPro" id="IPR036179">
    <property type="entry name" value="Ig-like_dom_sf"/>
</dbReference>
<feature type="domain" description="Ig-like" evidence="13">
    <location>
        <begin position="5424"/>
        <end position="5512"/>
    </location>
</feature>
<evidence type="ECO:0000256" key="11">
    <source>
        <dbReference type="ARBA" id="ARBA00023319"/>
    </source>
</evidence>
<feature type="domain" description="Ig-like" evidence="13">
    <location>
        <begin position="4004"/>
        <end position="4095"/>
    </location>
</feature>
<dbReference type="CDD" id="cd00096">
    <property type="entry name" value="Ig"/>
    <property type="match status" value="17"/>
</dbReference>
<dbReference type="FunFam" id="2.60.40.10:FF:000022">
    <property type="entry name" value="Cardiac titin"/>
    <property type="match status" value="27"/>
</dbReference>
<feature type="domain" description="Ig-like" evidence="13">
    <location>
        <begin position="2786"/>
        <end position="2876"/>
    </location>
</feature>
<dbReference type="FunFam" id="2.60.40.10:FF:001430">
    <property type="entry name" value="titin isoform X1"/>
    <property type="match status" value="1"/>
</dbReference>
<dbReference type="GO" id="GO:0005524">
    <property type="term" value="F:ATP binding"/>
    <property type="evidence" value="ECO:0007669"/>
    <property type="project" value="UniProtKB-KW"/>
</dbReference>
<feature type="domain" description="Ig-like" evidence="13">
    <location>
        <begin position="1146"/>
        <end position="1235"/>
    </location>
</feature>
<feature type="domain" description="Ig-like" evidence="13">
    <location>
        <begin position="4376"/>
        <end position="4467"/>
    </location>
</feature>
<keyword evidence="4" id="KW-0963">Cytoplasm</keyword>
<feature type="domain" description="Ig-like" evidence="13">
    <location>
        <begin position="6"/>
        <end position="97"/>
    </location>
</feature>
<keyword evidence="10" id="KW-0539">Nucleus</keyword>
<feature type="domain" description="Ig-like" evidence="13">
    <location>
        <begin position="5873"/>
        <end position="5961"/>
    </location>
</feature>
<evidence type="ECO:0000256" key="10">
    <source>
        <dbReference type="ARBA" id="ARBA00023242"/>
    </source>
</evidence>
<feature type="domain" description="Ig-like" evidence="13">
    <location>
        <begin position="861"/>
        <end position="950"/>
    </location>
</feature>
<feature type="domain" description="Ig-like" evidence="13">
    <location>
        <begin position="5703"/>
        <end position="5791"/>
    </location>
</feature>
<dbReference type="GO" id="GO:0045989">
    <property type="term" value="P:positive regulation of striated muscle contraction"/>
    <property type="evidence" value="ECO:0007669"/>
    <property type="project" value="UniProtKB-ARBA"/>
</dbReference>
<dbReference type="FunFam" id="2.60.40.10:FF:001328">
    <property type="entry name" value="titin isoform X1"/>
    <property type="match status" value="1"/>
</dbReference>
<feature type="domain" description="Ig-like" evidence="13">
    <location>
        <begin position="7266"/>
        <end position="7365"/>
    </location>
</feature>
<dbReference type="FunFam" id="2.60.40.10:FF:002522">
    <property type="entry name" value="Titin b"/>
    <property type="match status" value="1"/>
</dbReference>
<keyword evidence="9" id="KW-1015">Disulfide bond</keyword>
<evidence type="ECO:0000256" key="7">
    <source>
        <dbReference type="ARBA" id="ARBA00022840"/>
    </source>
</evidence>
<feature type="compositionally biased region" description="Basic and acidic residues" evidence="12">
    <location>
        <begin position="7148"/>
        <end position="7166"/>
    </location>
</feature>
<dbReference type="InterPro" id="IPR003598">
    <property type="entry name" value="Ig_sub2"/>
</dbReference>
<dbReference type="FunFam" id="2.60.40.10:FF:000697">
    <property type="entry name" value="titin isoform X1"/>
    <property type="match status" value="1"/>
</dbReference>
<feature type="region of interest" description="Disordered" evidence="12">
    <location>
        <begin position="703"/>
        <end position="754"/>
    </location>
</feature>
<feature type="domain" description="Ig-like" evidence="13">
    <location>
        <begin position="613"/>
        <end position="697"/>
    </location>
</feature>
<feature type="domain" description="Ig-like" evidence="13">
    <location>
        <begin position="1657"/>
        <end position="1739"/>
    </location>
</feature>
<feature type="domain" description="Ig-like" evidence="13">
    <location>
        <begin position="4192"/>
        <end position="4280"/>
    </location>
</feature>
<name>A0A3Q2FQH9_CYPVA</name>